<evidence type="ECO:0000259" key="3">
    <source>
        <dbReference type="SMART" id="SM00470"/>
    </source>
</evidence>
<accession>A0A178XMX6</accession>
<dbReference type="Gene3D" id="1.10.10.2830">
    <property type="match status" value="1"/>
</dbReference>
<comment type="similarity">
    <text evidence="1">Belongs to the ParB family.</text>
</comment>
<dbReference type="InterPro" id="IPR017819">
    <property type="entry name" value="Plasmid_partition_RepB"/>
</dbReference>
<dbReference type="EMBL" id="LPUX01000064">
    <property type="protein sequence ID" value="OAP36600.1"/>
    <property type="molecule type" value="Genomic_DNA"/>
</dbReference>
<comment type="caution">
    <text evidence="4">The sequence shown here is derived from an EMBL/GenBank/DDBJ whole genome shotgun (WGS) entry which is preliminary data.</text>
</comment>
<evidence type="ECO:0000313" key="5">
    <source>
        <dbReference type="Proteomes" id="UP000094025"/>
    </source>
</evidence>
<dbReference type="InterPro" id="IPR003115">
    <property type="entry name" value="ParB_N"/>
</dbReference>
<name>A0A178XMX6_9HYPH</name>
<dbReference type="NCBIfam" id="TIGR03454">
    <property type="entry name" value="partition_RepB"/>
    <property type="match status" value="1"/>
</dbReference>
<feature type="region of interest" description="Disordered" evidence="2">
    <location>
        <begin position="1"/>
        <end position="26"/>
    </location>
</feature>
<dbReference type="AlphaFoldDB" id="A0A178XMX6"/>
<dbReference type="Pfam" id="PF02195">
    <property type="entry name" value="ParB_N"/>
    <property type="match status" value="1"/>
</dbReference>
<dbReference type="GO" id="GO:0005694">
    <property type="term" value="C:chromosome"/>
    <property type="evidence" value="ECO:0007669"/>
    <property type="project" value="TreeGrafter"/>
</dbReference>
<dbReference type="CDD" id="cd16405">
    <property type="entry name" value="RepB_like_N"/>
    <property type="match status" value="1"/>
</dbReference>
<organism evidence="4 5">
    <name type="scientific">Sinorhizobium glycinis</name>
    <dbReference type="NCBI Taxonomy" id="1472378"/>
    <lineage>
        <taxon>Bacteria</taxon>
        <taxon>Pseudomonadati</taxon>
        <taxon>Pseudomonadota</taxon>
        <taxon>Alphaproteobacteria</taxon>
        <taxon>Hyphomicrobiales</taxon>
        <taxon>Rhizobiaceae</taxon>
        <taxon>Sinorhizobium/Ensifer group</taxon>
        <taxon>Sinorhizobium</taxon>
    </lineage>
</organism>
<dbReference type="SUPFAM" id="SSF110849">
    <property type="entry name" value="ParB/Sulfiredoxin"/>
    <property type="match status" value="1"/>
</dbReference>
<dbReference type="RefSeq" id="WP_064243826.1">
    <property type="nucleotide sequence ID" value="NZ_LPUX01000064.1"/>
</dbReference>
<dbReference type="InterPro" id="IPR037972">
    <property type="entry name" value="RepB_N"/>
</dbReference>
<feature type="domain" description="ParB-like N-terminal" evidence="3">
    <location>
        <begin position="72"/>
        <end position="163"/>
    </location>
</feature>
<dbReference type="NCBIfam" id="TIGR00180">
    <property type="entry name" value="parB_part"/>
    <property type="match status" value="1"/>
</dbReference>
<protein>
    <submittedName>
        <fullName evidence="4">Plasmid partitioning protein RepB</fullName>
    </submittedName>
</protein>
<dbReference type="InterPro" id="IPR036086">
    <property type="entry name" value="ParB/Sulfiredoxin_sf"/>
</dbReference>
<gene>
    <name evidence="4" type="ORF">AU381_19110</name>
</gene>
<reference evidence="4 5" key="1">
    <citation type="journal article" date="2016" name="Int. J. Syst. Evol. Microbiol.">
        <title>Ensifer glycinis sp. nov., an novel rhizobial species associated with Glycine spp.</title>
        <authorList>
            <person name="Yan H."/>
            <person name="Yan J."/>
            <person name="Sui X.H."/>
            <person name="Wang E.T."/>
            <person name="Chen W.X."/>
            <person name="Zhang X.X."/>
            <person name="Chen W.F."/>
        </authorList>
    </citation>
    <scope>NUCLEOTIDE SEQUENCE [LARGE SCALE GENOMIC DNA]</scope>
    <source>
        <strain evidence="4 5">CCBAU 23380</strain>
    </source>
</reference>
<evidence type="ECO:0000256" key="2">
    <source>
        <dbReference type="SAM" id="MobiDB-lite"/>
    </source>
</evidence>
<dbReference type="InterPro" id="IPR050336">
    <property type="entry name" value="Chromosome_partition/occlusion"/>
</dbReference>
<dbReference type="InterPro" id="IPR011111">
    <property type="entry name" value="Plasmid_RepB"/>
</dbReference>
<proteinExistence type="inferred from homology"/>
<keyword evidence="5" id="KW-1185">Reference proteome</keyword>
<dbReference type="Proteomes" id="UP000094025">
    <property type="component" value="Unassembled WGS sequence"/>
</dbReference>
<dbReference type="PANTHER" id="PTHR33375">
    <property type="entry name" value="CHROMOSOME-PARTITIONING PROTEIN PARB-RELATED"/>
    <property type="match status" value="1"/>
</dbReference>
<dbReference type="OrthoDB" id="7908920at2"/>
<evidence type="ECO:0000256" key="1">
    <source>
        <dbReference type="ARBA" id="ARBA00006295"/>
    </source>
</evidence>
<evidence type="ECO:0000313" key="4">
    <source>
        <dbReference type="EMBL" id="OAP36600.1"/>
    </source>
</evidence>
<dbReference type="SMART" id="SM00470">
    <property type="entry name" value="ParB"/>
    <property type="match status" value="1"/>
</dbReference>
<dbReference type="Gene3D" id="3.90.1530.30">
    <property type="match status" value="1"/>
</dbReference>
<dbReference type="PANTHER" id="PTHR33375:SF1">
    <property type="entry name" value="CHROMOSOME-PARTITIONING PROTEIN PARB-RELATED"/>
    <property type="match status" value="1"/>
</dbReference>
<dbReference type="STRING" id="1472378.AU381_19110"/>
<dbReference type="GO" id="GO:0003677">
    <property type="term" value="F:DNA binding"/>
    <property type="evidence" value="ECO:0007669"/>
    <property type="project" value="InterPro"/>
</dbReference>
<dbReference type="InterPro" id="IPR004437">
    <property type="entry name" value="ParB/RepB/Spo0J"/>
</dbReference>
<sequence>MARKNLIGISDSPAAPPDGERPAVDRPIAGLAPAHRTNALVGGITRSLSNITQKVERAEELERQLAQGHAIVELDPALVDASFVIDRLGVTTEAQAALVQQIRDHGQQVPILVRPHPEAENRYQVAYGHRRLAALREIGGKVKAVIRELSDDQLVISQGQENNARTDLSFIERSLFASRLEDRGFSRETIMSALGVDKAALSKMITVVRRLPVEVIEAIGAAPSFGRRRWMELADRLENDGRRAKALSHLRQSAFSEMDSDRRFEKLFAFLAETKARARSETWLAPDRTRPVRIRDTDTETTLAFSKKAAPGFAEFVRQRLDALYLEYQQETGD</sequence>
<dbReference type="SUPFAM" id="SSF109709">
    <property type="entry name" value="KorB DNA-binding domain-like"/>
    <property type="match status" value="1"/>
</dbReference>
<dbReference type="Pfam" id="PF07506">
    <property type="entry name" value="RepB"/>
    <property type="match status" value="1"/>
</dbReference>
<dbReference type="GO" id="GO:0007059">
    <property type="term" value="P:chromosome segregation"/>
    <property type="evidence" value="ECO:0007669"/>
    <property type="project" value="TreeGrafter"/>
</dbReference>